<dbReference type="InterPro" id="IPR029021">
    <property type="entry name" value="Prot-tyrosine_phosphatase-like"/>
</dbReference>
<dbReference type="Gene3D" id="3.90.190.10">
    <property type="entry name" value="Protein tyrosine phosphatase superfamily"/>
    <property type="match status" value="1"/>
</dbReference>
<evidence type="ECO:0000313" key="3">
    <source>
        <dbReference type="Proteomes" id="UP001212841"/>
    </source>
</evidence>
<dbReference type="InterPro" id="IPR050561">
    <property type="entry name" value="PTP"/>
</dbReference>
<proteinExistence type="predicted"/>
<name>A0AAD5S0T4_9FUNG</name>
<feature type="domain" description="Tyrosine specific protein phosphatases" evidence="1">
    <location>
        <begin position="84"/>
        <end position="151"/>
    </location>
</feature>
<dbReference type="PROSITE" id="PS50056">
    <property type="entry name" value="TYR_PHOSPHATASE_2"/>
    <property type="match status" value="1"/>
</dbReference>
<protein>
    <recommendedName>
        <fullName evidence="1">Tyrosine specific protein phosphatases domain-containing protein</fullName>
    </recommendedName>
</protein>
<dbReference type="SMART" id="SM00404">
    <property type="entry name" value="PTPc_motif"/>
    <property type="match status" value="1"/>
</dbReference>
<dbReference type="SUPFAM" id="SSF52799">
    <property type="entry name" value="(Phosphotyrosine protein) phosphatases II"/>
    <property type="match status" value="1"/>
</dbReference>
<dbReference type="Pfam" id="PF22785">
    <property type="entry name" value="Tc-R-P"/>
    <property type="match status" value="1"/>
</dbReference>
<dbReference type="InterPro" id="IPR003595">
    <property type="entry name" value="Tyr_Pase_cat"/>
</dbReference>
<dbReference type="Proteomes" id="UP001212841">
    <property type="component" value="Unassembled WGS sequence"/>
</dbReference>
<gene>
    <name evidence="2" type="ORF">HK097_005184</name>
</gene>
<feature type="non-terminal residue" evidence="2">
    <location>
        <position position="159"/>
    </location>
</feature>
<accession>A0AAD5S0T4</accession>
<dbReference type="InterPro" id="IPR000387">
    <property type="entry name" value="Tyr_Pase_dom"/>
</dbReference>
<comment type="caution">
    <text evidence="2">The sequence shown here is derived from an EMBL/GenBank/DDBJ whole genome shotgun (WGS) entry which is preliminary data.</text>
</comment>
<keyword evidence="3" id="KW-1185">Reference proteome</keyword>
<dbReference type="PANTHER" id="PTHR23339">
    <property type="entry name" value="TYROSINE SPECIFIC PROTEIN PHOSPHATASE AND DUAL SPECIFICITY PROTEIN PHOSPHATASE"/>
    <property type="match status" value="1"/>
</dbReference>
<evidence type="ECO:0000259" key="1">
    <source>
        <dbReference type="PROSITE" id="PS50056"/>
    </source>
</evidence>
<reference evidence="2" key="1">
    <citation type="submission" date="2020-05" db="EMBL/GenBank/DDBJ databases">
        <title>Phylogenomic resolution of chytrid fungi.</title>
        <authorList>
            <person name="Stajich J.E."/>
            <person name="Amses K."/>
            <person name="Simmons R."/>
            <person name="Seto K."/>
            <person name="Myers J."/>
            <person name="Bonds A."/>
            <person name="Quandt C.A."/>
            <person name="Barry K."/>
            <person name="Liu P."/>
            <person name="Grigoriev I."/>
            <person name="Longcore J.E."/>
            <person name="James T.Y."/>
        </authorList>
    </citation>
    <scope>NUCLEOTIDE SEQUENCE</scope>
    <source>
        <strain evidence="2">JEL0318</strain>
    </source>
</reference>
<dbReference type="AlphaFoldDB" id="A0AAD5S0T4"/>
<evidence type="ECO:0000313" key="2">
    <source>
        <dbReference type="EMBL" id="KAJ3032603.1"/>
    </source>
</evidence>
<sequence length="159" mass="17448">MAATPQPYRTSLIKDPRSRTAFLLTDCPRPDGSIPTSYIPILQEHNITNVLRLCEATQYDATELSNAGITVTDWHFEDGTPPPDTIIHAFRQFLLTLPPQSTVAVHCVSGIGRAPVLAAVALIDSGIDPMEAVEIIRKHRRGALNKKQLAWLLDEKGGL</sequence>
<organism evidence="2 3">
    <name type="scientific">Rhizophlyctis rosea</name>
    <dbReference type="NCBI Taxonomy" id="64517"/>
    <lineage>
        <taxon>Eukaryota</taxon>
        <taxon>Fungi</taxon>
        <taxon>Fungi incertae sedis</taxon>
        <taxon>Chytridiomycota</taxon>
        <taxon>Chytridiomycota incertae sedis</taxon>
        <taxon>Chytridiomycetes</taxon>
        <taxon>Rhizophlyctidales</taxon>
        <taxon>Rhizophlyctidaceae</taxon>
        <taxon>Rhizophlyctis</taxon>
    </lineage>
</organism>
<dbReference type="EMBL" id="JADGJD010002430">
    <property type="protein sequence ID" value="KAJ3032603.1"/>
    <property type="molecule type" value="Genomic_DNA"/>
</dbReference>